<feature type="region of interest" description="Disordered" evidence="2">
    <location>
        <begin position="636"/>
        <end position="755"/>
    </location>
</feature>
<dbReference type="Proteomes" id="UP000887563">
    <property type="component" value="Unplaced"/>
</dbReference>
<feature type="compositionally biased region" description="Basic and acidic residues" evidence="2">
    <location>
        <begin position="562"/>
        <end position="572"/>
    </location>
</feature>
<keyword evidence="3" id="KW-1185">Reference proteome</keyword>
<feature type="compositionally biased region" description="Polar residues" evidence="2">
    <location>
        <begin position="547"/>
        <end position="556"/>
    </location>
</feature>
<feature type="region of interest" description="Disordered" evidence="2">
    <location>
        <begin position="519"/>
        <end position="619"/>
    </location>
</feature>
<evidence type="ECO:0000256" key="1">
    <source>
        <dbReference type="SAM" id="Coils"/>
    </source>
</evidence>
<feature type="compositionally biased region" description="Polar residues" evidence="2">
    <location>
        <begin position="1"/>
        <end position="17"/>
    </location>
</feature>
<feature type="region of interest" description="Disordered" evidence="2">
    <location>
        <begin position="332"/>
        <end position="355"/>
    </location>
</feature>
<evidence type="ECO:0000313" key="3">
    <source>
        <dbReference type="Proteomes" id="UP000887563"/>
    </source>
</evidence>
<feature type="compositionally biased region" description="Basic and acidic residues" evidence="2">
    <location>
        <begin position="345"/>
        <end position="355"/>
    </location>
</feature>
<feature type="compositionally biased region" description="Polar residues" evidence="2">
    <location>
        <begin position="642"/>
        <end position="653"/>
    </location>
</feature>
<reference evidence="4" key="1">
    <citation type="submission" date="2022-11" db="UniProtKB">
        <authorList>
            <consortium name="WormBaseParasite"/>
        </authorList>
    </citation>
    <scope>IDENTIFICATION</scope>
</reference>
<evidence type="ECO:0000256" key="2">
    <source>
        <dbReference type="SAM" id="MobiDB-lite"/>
    </source>
</evidence>
<evidence type="ECO:0000313" key="4">
    <source>
        <dbReference type="WBParaSite" id="Minc3s01452g23925"/>
    </source>
</evidence>
<dbReference type="WBParaSite" id="Minc3s01452g23925">
    <property type="protein sequence ID" value="Minc3s01452g23925"/>
    <property type="gene ID" value="Minc3s01452g23925"/>
</dbReference>
<organism evidence="3 4">
    <name type="scientific">Meloidogyne incognita</name>
    <name type="common">Southern root-knot nematode worm</name>
    <name type="synonym">Oxyuris incognita</name>
    <dbReference type="NCBI Taxonomy" id="6306"/>
    <lineage>
        <taxon>Eukaryota</taxon>
        <taxon>Metazoa</taxon>
        <taxon>Ecdysozoa</taxon>
        <taxon>Nematoda</taxon>
        <taxon>Chromadorea</taxon>
        <taxon>Rhabditida</taxon>
        <taxon>Tylenchina</taxon>
        <taxon>Tylenchomorpha</taxon>
        <taxon>Tylenchoidea</taxon>
        <taxon>Meloidogynidae</taxon>
        <taxon>Meloidogyninae</taxon>
        <taxon>Meloidogyne</taxon>
        <taxon>Meloidogyne incognita group</taxon>
    </lineage>
</organism>
<accession>A0A914M8U9</accession>
<feature type="compositionally biased region" description="Polar residues" evidence="2">
    <location>
        <begin position="718"/>
        <end position="755"/>
    </location>
</feature>
<proteinExistence type="predicted"/>
<feature type="compositionally biased region" description="Low complexity" evidence="2">
    <location>
        <begin position="589"/>
        <end position="603"/>
    </location>
</feature>
<dbReference type="AlphaFoldDB" id="A0A914M8U9"/>
<protein>
    <submittedName>
        <fullName evidence="4">Uncharacterized protein</fullName>
    </submittedName>
</protein>
<keyword evidence="1" id="KW-0175">Coiled coil</keyword>
<sequence length="828" mass="95044">MNSSFNGNIKLNDSSPNIRYRPESSPPEELMDCLLPDASTSTSQNVDTRGPKVYPIDQGVPKIQFFQTPKPVVRPTPPDQICLNSEMSKFHKPSLPVIKKQLEQLRNKLSEIPNVEWRRHIDHLITLTIQQQSDIDLLRTCSMGYEQWASGQLKKLGSLLCEHANLSFQKKKLEEHEKLVVKEKNVIESKVDILEKERKRLENEVKDLRPYKEKYNDSLKEMERLKSSNETFKKTAKLNEEKLSKTNELTKNQSLIEAERNNLKKQLEELQNKENGKIKELEEKYSLAQKRIKVLLTEFKCEDEKKDTSDESALKQKISELEEKLAKEKKLRTMEVKTNSSSENNDPHDGLSRTMKRELSLRDAEINRLKVECAEKAEEIIEAKSQIDEAKHSKMELREKLRRKKEEAQTARNDLKVEQEKRESLERRLNDMEEKLKLKSKSMREDQNIEQKKTETVFPSNKLIKSRINEITNKKNLMEKAIHLFADKQCGKCVTLQEELNVLQLKLNASVQQESHDALNNLSKNDNGGCKTKVHAEKPSAKEMPVNISTSTTEKGQTFKRKASENDSEPIKKRQKKKKSDLQKDTQQQKDNQSLSTNTSNSQKVVHPTPLVNNQQSSEKQKIILNEATKNVVQEITEPQKEVQQSFKSPKTSEQQKTKEPPKSVQKTSEPQKIIQKDPPPSPKIVQRHPEPQKIIQKDPPPPPKNVQKTFDSKKDVQQTSKPIQQTAPVAKVIQQQPTTSQKSLPQKPVEQQQSPVIKQVDASSIASRIVTSFMMFIGEPCNVNNDARVLIPDFLKRYGLPPNHLIGTQLAVIAEEAQKAKEESMVK</sequence>
<feature type="coiled-coil region" evidence="1">
    <location>
        <begin position="366"/>
        <end position="442"/>
    </location>
</feature>
<feature type="region of interest" description="Disordered" evidence="2">
    <location>
        <begin position="1"/>
        <end position="28"/>
    </location>
</feature>
<feature type="coiled-coil region" evidence="1">
    <location>
        <begin position="246"/>
        <end position="331"/>
    </location>
</feature>
<name>A0A914M8U9_MELIC</name>